<organism evidence="1 2">
    <name type="scientific">Scleroderma citrinum Foug A</name>
    <dbReference type="NCBI Taxonomy" id="1036808"/>
    <lineage>
        <taxon>Eukaryota</taxon>
        <taxon>Fungi</taxon>
        <taxon>Dikarya</taxon>
        <taxon>Basidiomycota</taxon>
        <taxon>Agaricomycotina</taxon>
        <taxon>Agaricomycetes</taxon>
        <taxon>Agaricomycetidae</taxon>
        <taxon>Boletales</taxon>
        <taxon>Sclerodermatineae</taxon>
        <taxon>Sclerodermataceae</taxon>
        <taxon>Scleroderma</taxon>
    </lineage>
</organism>
<evidence type="ECO:0000313" key="2">
    <source>
        <dbReference type="Proteomes" id="UP000053989"/>
    </source>
</evidence>
<sequence>MLQPTVWAAGIGMNKNKWSCLACKDNHWRDTCAACQHEKTTPHQENIGHLLSPRCPSSSPTRPDVRSPLLELLRDLSESPSPLPSQNANAQATELGHHDKFQLDWEAIDHEQLYSASTYDQSLTSLSNSLAAWLANGDDPIPSDEEESDSAAAQYQPDKAELLQPGASCLTQRGEIVAPNSLWFPWPDKQMCILDILQHLPRSLFSDTQLQIILWGFAVLGVDSIPLGRNLKDLDTALQLKYGILSVQYQGSLGHVYYVNHLPSIIVQEMANPCIRPHVRHYPEDAGGQLEQPWQASRWLHEIDPSIATPMICKGHQDFYVFEPTELVDGTMVIPECWYTKPLTMARPGSASTDFEYWAHACQLLLSLPHLLETYEADDLPDPCNIIGLIDARGQGVLPWTFTDPAVRNRWCTQAGGYRVLAYMIWLYCDDTSGNKSKKWNKHNSFLFTAAGLPRHMVHKESNIHFLATSNIAPPLEMLDGIVDQLEHAQTHGIWAWDIEAREMVLLIPAVLAMLGDNPMQSELACRVSLQGKFFCRNCWVKRSESSPSQDPETHMGVVTANDETCSVDSRSNMTESDEGSAQEVITPQTKKGLRSETMQELVDHACCFLAWNPPHTREETVAKLRTMFEDVANGKGKTCYTKSKMDNGIKGTYMDVFVMQILKHVKGICTGTDGYSEAVDTITQGCPVEMFMSPVWRIKGLDSHQDMPVEVLHVILLSFAELQTWLASFDVTPLGIPPLVAQTLVQYAGSLTGQDFHAISQAAPFVLYDLVPTQCYETFVALSALVPLVWQPSINDLEGHLAALQVAIDHFLNCTARWTPQWFNKPKFHIIHHLPDHIHRFGPAILFAISWLVVNS</sequence>
<dbReference type="PANTHER" id="PTHR31912:SF34">
    <property type="entry name" value="NOTOCHORD-RELATED PROTEIN"/>
    <property type="match status" value="1"/>
</dbReference>
<reference evidence="2" key="2">
    <citation type="submission" date="2015-01" db="EMBL/GenBank/DDBJ databases">
        <title>Evolutionary Origins and Diversification of the Mycorrhizal Mutualists.</title>
        <authorList>
            <consortium name="DOE Joint Genome Institute"/>
            <consortium name="Mycorrhizal Genomics Consortium"/>
            <person name="Kohler A."/>
            <person name="Kuo A."/>
            <person name="Nagy L.G."/>
            <person name="Floudas D."/>
            <person name="Copeland A."/>
            <person name="Barry K.W."/>
            <person name="Cichocki N."/>
            <person name="Veneault-Fourrey C."/>
            <person name="LaButti K."/>
            <person name="Lindquist E.A."/>
            <person name="Lipzen A."/>
            <person name="Lundell T."/>
            <person name="Morin E."/>
            <person name="Murat C."/>
            <person name="Riley R."/>
            <person name="Ohm R."/>
            <person name="Sun H."/>
            <person name="Tunlid A."/>
            <person name="Henrissat B."/>
            <person name="Grigoriev I.V."/>
            <person name="Hibbett D.S."/>
            <person name="Martin F."/>
        </authorList>
    </citation>
    <scope>NUCLEOTIDE SEQUENCE [LARGE SCALE GENOMIC DNA]</scope>
    <source>
        <strain evidence="2">Foug A</strain>
    </source>
</reference>
<dbReference type="STRING" id="1036808.A0A0C3A458"/>
<dbReference type="HOGENOM" id="CLU_004591_2_1_1"/>
<proteinExistence type="predicted"/>
<accession>A0A0C3A458</accession>
<dbReference type="PANTHER" id="PTHR31912">
    <property type="entry name" value="IP13529P"/>
    <property type="match status" value="1"/>
</dbReference>
<dbReference type="InParanoid" id="A0A0C3A458"/>
<name>A0A0C3A458_9AGAM</name>
<protein>
    <submittedName>
        <fullName evidence="1">Uncharacterized protein</fullName>
    </submittedName>
</protein>
<evidence type="ECO:0000313" key="1">
    <source>
        <dbReference type="EMBL" id="KIM68453.1"/>
    </source>
</evidence>
<gene>
    <name evidence="1" type="ORF">SCLCIDRAFT_20369</name>
</gene>
<keyword evidence="2" id="KW-1185">Reference proteome</keyword>
<reference evidence="1 2" key="1">
    <citation type="submission" date="2014-04" db="EMBL/GenBank/DDBJ databases">
        <authorList>
            <consortium name="DOE Joint Genome Institute"/>
            <person name="Kuo A."/>
            <person name="Kohler A."/>
            <person name="Nagy L.G."/>
            <person name="Floudas D."/>
            <person name="Copeland A."/>
            <person name="Barry K.W."/>
            <person name="Cichocki N."/>
            <person name="Veneault-Fourrey C."/>
            <person name="LaButti K."/>
            <person name="Lindquist E.A."/>
            <person name="Lipzen A."/>
            <person name="Lundell T."/>
            <person name="Morin E."/>
            <person name="Murat C."/>
            <person name="Sun H."/>
            <person name="Tunlid A."/>
            <person name="Henrissat B."/>
            <person name="Grigoriev I.V."/>
            <person name="Hibbett D.S."/>
            <person name="Martin F."/>
            <person name="Nordberg H.P."/>
            <person name="Cantor M.N."/>
            <person name="Hua S.X."/>
        </authorList>
    </citation>
    <scope>NUCLEOTIDE SEQUENCE [LARGE SCALE GENOMIC DNA]</scope>
    <source>
        <strain evidence="1 2">Foug A</strain>
    </source>
</reference>
<dbReference type="EMBL" id="KN822009">
    <property type="protein sequence ID" value="KIM68453.1"/>
    <property type="molecule type" value="Genomic_DNA"/>
</dbReference>
<dbReference type="AlphaFoldDB" id="A0A0C3A458"/>
<dbReference type="Proteomes" id="UP000053989">
    <property type="component" value="Unassembled WGS sequence"/>
</dbReference>
<dbReference type="OrthoDB" id="2246127at2759"/>